<feature type="transmembrane region" description="Helical" evidence="6">
    <location>
        <begin position="79"/>
        <end position="99"/>
    </location>
</feature>
<evidence type="ECO:0000313" key="8">
    <source>
        <dbReference type="Proteomes" id="UP000199518"/>
    </source>
</evidence>
<accession>A0A1I3HXB8</accession>
<evidence type="ECO:0000256" key="6">
    <source>
        <dbReference type="SAM" id="Phobius"/>
    </source>
</evidence>
<keyword evidence="8" id="KW-1185">Reference proteome</keyword>
<dbReference type="GO" id="GO:0016020">
    <property type="term" value="C:membrane"/>
    <property type="evidence" value="ECO:0007669"/>
    <property type="project" value="UniProtKB-SubCell"/>
</dbReference>
<dbReference type="EMBL" id="FOQD01000008">
    <property type="protein sequence ID" value="SFI40331.1"/>
    <property type="molecule type" value="Genomic_DNA"/>
</dbReference>
<dbReference type="STRING" id="1576369.SAMN05421753_108228"/>
<dbReference type="Gene3D" id="1.10.357.140">
    <property type="entry name" value="UbiA prenyltransferase"/>
    <property type="match status" value="1"/>
</dbReference>
<dbReference type="InterPro" id="IPR050475">
    <property type="entry name" value="Prenyltransferase_related"/>
</dbReference>
<dbReference type="CDD" id="cd13964">
    <property type="entry name" value="PT_UbiA_1"/>
    <property type="match status" value="1"/>
</dbReference>
<dbReference type="PANTHER" id="PTHR42723">
    <property type="entry name" value="CHLOROPHYLL SYNTHASE"/>
    <property type="match status" value="1"/>
</dbReference>
<dbReference type="AlphaFoldDB" id="A0A1I3HXB8"/>
<evidence type="ECO:0000256" key="5">
    <source>
        <dbReference type="ARBA" id="ARBA00023136"/>
    </source>
</evidence>
<keyword evidence="7" id="KW-0808">Transferase</keyword>
<feature type="transmembrane region" description="Helical" evidence="6">
    <location>
        <begin position="228"/>
        <end position="246"/>
    </location>
</feature>
<dbReference type="InterPro" id="IPR044878">
    <property type="entry name" value="UbiA_sf"/>
</dbReference>
<comment type="subcellular location">
    <subcellularLocation>
        <location evidence="1">Membrane</location>
        <topology evidence="1">Multi-pass membrane protein</topology>
    </subcellularLocation>
</comment>
<evidence type="ECO:0000256" key="1">
    <source>
        <dbReference type="ARBA" id="ARBA00004141"/>
    </source>
</evidence>
<keyword evidence="2" id="KW-1003">Cell membrane</keyword>
<keyword evidence="4 6" id="KW-1133">Transmembrane helix</keyword>
<dbReference type="Pfam" id="PF01040">
    <property type="entry name" value="UbiA"/>
    <property type="match status" value="1"/>
</dbReference>
<dbReference type="GO" id="GO:0016765">
    <property type="term" value="F:transferase activity, transferring alkyl or aryl (other than methyl) groups"/>
    <property type="evidence" value="ECO:0007669"/>
    <property type="project" value="InterPro"/>
</dbReference>
<evidence type="ECO:0000256" key="4">
    <source>
        <dbReference type="ARBA" id="ARBA00022989"/>
    </source>
</evidence>
<name>A0A1I3HXB8_9PLAN</name>
<dbReference type="OrthoDB" id="2908954at2"/>
<proteinExistence type="predicted"/>
<organism evidence="7 8">
    <name type="scientific">Planctomicrobium piriforme</name>
    <dbReference type="NCBI Taxonomy" id="1576369"/>
    <lineage>
        <taxon>Bacteria</taxon>
        <taxon>Pseudomonadati</taxon>
        <taxon>Planctomycetota</taxon>
        <taxon>Planctomycetia</taxon>
        <taxon>Planctomycetales</taxon>
        <taxon>Planctomycetaceae</taxon>
        <taxon>Planctomicrobium</taxon>
    </lineage>
</organism>
<feature type="transmembrane region" description="Helical" evidence="6">
    <location>
        <begin position="37"/>
        <end position="58"/>
    </location>
</feature>
<feature type="transmembrane region" description="Helical" evidence="6">
    <location>
        <begin position="12"/>
        <end position="31"/>
    </location>
</feature>
<reference evidence="8" key="1">
    <citation type="submission" date="2016-10" db="EMBL/GenBank/DDBJ databases">
        <authorList>
            <person name="Varghese N."/>
            <person name="Submissions S."/>
        </authorList>
    </citation>
    <scope>NUCLEOTIDE SEQUENCE [LARGE SCALE GENOMIC DNA]</scope>
    <source>
        <strain evidence="8">DSM 26348</strain>
    </source>
</reference>
<keyword evidence="3 6" id="KW-0812">Transmembrane</keyword>
<feature type="transmembrane region" description="Helical" evidence="6">
    <location>
        <begin position="160"/>
        <end position="177"/>
    </location>
</feature>
<evidence type="ECO:0000313" key="7">
    <source>
        <dbReference type="EMBL" id="SFI40331.1"/>
    </source>
</evidence>
<feature type="transmembrane region" description="Helical" evidence="6">
    <location>
        <begin position="189"/>
        <end position="208"/>
    </location>
</feature>
<evidence type="ECO:0000256" key="2">
    <source>
        <dbReference type="ARBA" id="ARBA00022475"/>
    </source>
</evidence>
<keyword evidence="5 6" id="KW-0472">Membrane</keyword>
<feature type="transmembrane region" description="Helical" evidence="6">
    <location>
        <begin position="105"/>
        <end position="122"/>
    </location>
</feature>
<dbReference type="PANTHER" id="PTHR42723:SF1">
    <property type="entry name" value="CHLOROPHYLL SYNTHASE, CHLOROPLASTIC"/>
    <property type="match status" value="1"/>
</dbReference>
<protein>
    <submittedName>
        <fullName evidence="7">4-hydroxybenzoate polyprenyltransferase</fullName>
    </submittedName>
</protein>
<dbReference type="RefSeq" id="WP_092050581.1">
    <property type="nucleotide sequence ID" value="NZ_FOQD01000008.1"/>
</dbReference>
<gene>
    <name evidence="7" type="ORF">SAMN05421753_108228</name>
</gene>
<feature type="transmembrane region" description="Helical" evidence="6">
    <location>
        <begin position="134"/>
        <end position="154"/>
    </location>
</feature>
<dbReference type="InterPro" id="IPR000537">
    <property type="entry name" value="UbiA_prenyltransferase"/>
</dbReference>
<dbReference type="Proteomes" id="UP000199518">
    <property type="component" value="Unassembled WGS sequence"/>
</dbReference>
<feature type="transmembrane region" description="Helical" evidence="6">
    <location>
        <begin position="284"/>
        <end position="304"/>
    </location>
</feature>
<feature type="transmembrane region" description="Helical" evidence="6">
    <location>
        <begin position="258"/>
        <end position="278"/>
    </location>
</feature>
<evidence type="ECO:0000256" key="3">
    <source>
        <dbReference type="ARBA" id="ARBA00022692"/>
    </source>
</evidence>
<sequence>MQSYLRLCRLPAVFTALADICAGFLLTHLSLEQVGDFVALLIASAGLYLSGMVFNDVFDVDVDRKERPRRPIPSGEVPLRNAIGFGVMLMLVGIAAAAVAGLNSLWMALLLAAAIFLYNGVLKKTPVGPVSMGLCRFLNLLLGASGAAETFSEIWQLPQLWMALCMGVYITGVTWFARREAQSSSSIQLIAALCLLDLGLLMLGAWMGGWLKSWGWAIPDGAVNPPQSMLFLLAVIALTINRRAIAAINRPGPSHVQMAVGTMLLSIISIDAMAIYYAHGTEGLAYAIGTLALAIPAVFLRRWISMT</sequence>